<dbReference type="GO" id="GO:0005739">
    <property type="term" value="C:mitochondrion"/>
    <property type="evidence" value="ECO:0007669"/>
    <property type="project" value="TreeGrafter"/>
</dbReference>
<keyword evidence="2" id="KW-0963">Cytoplasm</keyword>
<dbReference type="AlphaFoldDB" id="A0A2G9HDZ7"/>
<keyword evidence="4" id="KW-0808">Transferase</keyword>
<evidence type="ECO:0000256" key="6">
    <source>
        <dbReference type="ARBA" id="ARBA00037932"/>
    </source>
</evidence>
<dbReference type="InterPro" id="IPR050078">
    <property type="entry name" value="Ribosomal_L11_MeTrfase_PrmA"/>
</dbReference>
<evidence type="ECO:0000313" key="9">
    <source>
        <dbReference type="EMBL" id="PIN15734.1"/>
    </source>
</evidence>
<proteinExistence type="inferred from homology"/>
<reference evidence="10" key="1">
    <citation type="journal article" date="2018" name="Gigascience">
        <title>Genome assembly of the Pink Ipe (Handroanthus impetiginosus, Bignoniaceae), a highly valued, ecologically keystone Neotropical timber forest tree.</title>
        <authorList>
            <person name="Silva-Junior O.B."/>
            <person name="Grattapaglia D."/>
            <person name="Novaes E."/>
            <person name="Collevatti R.G."/>
        </authorList>
    </citation>
    <scope>NUCLEOTIDE SEQUENCE [LARGE SCALE GENOMIC DNA]</scope>
    <source>
        <strain evidence="10">cv. UFG-1</strain>
    </source>
</reference>
<dbReference type="GO" id="GO:0032259">
    <property type="term" value="P:methylation"/>
    <property type="evidence" value="ECO:0007669"/>
    <property type="project" value="UniProtKB-KW"/>
</dbReference>
<evidence type="ECO:0000256" key="3">
    <source>
        <dbReference type="ARBA" id="ARBA00022603"/>
    </source>
</evidence>
<evidence type="ECO:0000256" key="5">
    <source>
        <dbReference type="ARBA" id="ARBA00022691"/>
    </source>
</evidence>
<dbReference type="GO" id="GO:0016279">
    <property type="term" value="F:protein-lysine N-methyltransferase activity"/>
    <property type="evidence" value="ECO:0007669"/>
    <property type="project" value="TreeGrafter"/>
</dbReference>
<organism evidence="9 10">
    <name type="scientific">Handroanthus impetiginosus</name>
    <dbReference type="NCBI Taxonomy" id="429701"/>
    <lineage>
        <taxon>Eukaryota</taxon>
        <taxon>Viridiplantae</taxon>
        <taxon>Streptophyta</taxon>
        <taxon>Embryophyta</taxon>
        <taxon>Tracheophyta</taxon>
        <taxon>Spermatophyta</taxon>
        <taxon>Magnoliopsida</taxon>
        <taxon>eudicotyledons</taxon>
        <taxon>Gunneridae</taxon>
        <taxon>Pentapetalae</taxon>
        <taxon>asterids</taxon>
        <taxon>lamiids</taxon>
        <taxon>Lamiales</taxon>
        <taxon>Bignoniaceae</taxon>
        <taxon>Crescentiina</taxon>
        <taxon>Tabebuia alliance</taxon>
        <taxon>Handroanthus</taxon>
    </lineage>
</organism>
<dbReference type="HAMAP" id="MF_00735">
    <property type="entry name" value="Methyltr_PrmA"/>
    <property type="match status" value="1"/>
</dbReference>
<dbReference type="Gene3D" id="3.40.50.150">
    <property type="entry name" value="Vaccinia Virus protein VP39"/>
    <property type="match status" value="1"/>
</dbReference>
<keyword evidence="5" id="KW-0949">S-adenosyl-L-methionine</keyword>
<comment type="similarity">
    <text evidence="6">Belongs to the methyltransferase superfamily. ETFBKMT family.</text>
</comment>
<dbReference type="CDD" id="cd02440">
    <property type="entry name" value="AdoMet_MTases"/>
    <property type="match status" value="1"/>
</dbReference>
<evidence type="ECO:0000256" key="2">
    <source>
        <dbReference type="ARBA" id="ARBA00022490"/>
    </source>
</evidence>
<sequence>MSLALSSLRSHFFKHLTTCSDFAATFFSVGGRIRCLPAPKRFSSFSGAKAAPQQHPSRLNVTAVNYSSLPLNNGTMVSDGSFTSPYLSVRICCPRHVADVLSESLMCFGASSTTVDEQDRHGSDDKIWISSTFNVDQDVKDRISRAADSVGLKEIPNYKVEMHDHTDWIKQTQESFHPVEITDELWIVPEWRTPPDPQAINIILNPGLAFGTGEHPTTKLCLLLLRQLINGGEYFLDYGTGSGVLAIAALKFGADLSVGFDIEPQAITSARHNAALNNIGPQKLLLTLVPSKNGPHFENEFPLADIIALDSYNSKIISEKDKYDVVIANILLYPLLDLADQIVSYAKPGAVVGISGIISEQVPMIVEHYSQFLEGIDVSMMDDWACISGSKKEPKKPEPNTN</sequence>
<dbReference type="Pfam" id="PF06325">
    <property type="entry name" value="PrmA"/>
    <property type="match status" value="1"/>
</dbReference>
<dbReference type="PANTHER" id="PTHR43648:SF1">
    <property type="entry name" value="ELECTRON TRANSFER FLAVOPROTEIN BETA SUBUNIT LYSINE METHYLTRANSFERASE"/>
    <property type="match status" value="1"/>
</dbReference>
<evidence type="ECO:0000256" key="1">
    <source>
        <dbReference type="ARBA" id="ARBA00009741"/>
    </source>
</evidence>
<keyword evidence="3" id="KW-0489">Methyltransferase</keyword>
<evidence type="ECO:0000256" key="8">
    <source>
        <dbReference type="ARBA" id="ARBA00042266"/>
    </source>
</evidence>
<keyword evidence="10" id="KW-1185">Reference proteome</keyword>
<comment type="caution">
    <text evidence="9">The sequence shown here is derived from an EMBL/GenBank/DDBJ whole genome shotgun (WGS) entry which is preliminary data.</text>
</comment>
<gene>
    <name evidence="9" type="ORF">CDL12_11630</name>
</gene>
<evidence type="ECO:0000256" key="7">
    <source>
        <dbReference type="ARBA" id="ARBA00041867"/>
    </source>
</evidence>
<dbReference type="InterPro" id="IPR029063">
    <property type="entry name" value="SAM-dependent_MTases_sf"/>
</dbReference>
<evidence type="ECO:0000313" key="10">
    <source>
        <dbReference type="Proteomes" id="UP000231279"/>
    </source>
</evidence>
<dbReference type="PANTHER" id="PTHR43648">
    <property type="entry name" value="ELECTRON TRANSFER FLAVOPROTEIN BETA SUBUNIT LYSINE METHYLTRANSFERASE"/>
    <property type="match status" value="1"/>
</dbReference>
<dbReference type="InterPro" id="IPR004498">
    <property type="entry name" value="Ribosomal_PrmA_MeTrfase"/>
</dbReference>
<dbReference type="EMBL" id="NKXS01002018">
    <property type="protein sequence ID" value="PIN15734.1"/>
    <property type="molecule type" value="Genomic_DNA"/>
</dbReference>
<dbReference type="OrthoDB" id="419617at2759"/>
<dbReference type="Proteomes" id="UP000231279">
    <property type="component" value="Unassembled WGS sequence"/>
</dbReference>
<evidence type="ECO:0000256" key="4">
    <source>
        <dbReference type="ARBA" id="ARBA00022679"/>
    </source>
</evidence>
<accession>A0A2G9HDZ7</accession>
<dbReference type="STRING" id="429701.A0A2G9HDZ7"/>
<comment type="similarity">
    <text evidence="1">Belongs to the methyltransferase superfamily. PrmA family.</text>
</comment>
<name>A0A2G9HDZ7_9LAMI</name>
<protein>
    <recommendedName>
        <fullName evidence="8">ETFB lysine methyltransferase</fullName>
    </recommendedName>
    <alternativeName>
        <fullName evidence="7">Protein N-lysine methyltransferase METTL20</fullName>
    </alternativeName>
</protein>
<dbReference type="SUPFAM" id="SSF53335">
    <property type="entry name" value="S-adenosyl-L-methionine-dependent methyltransferases"/>
    <property type="match status" value="1"/>
</dbReference>